<protein>
    <submittedName>
        <fullName evidence="1">Uncharacterized protein</fullName>
    </submittedName>
</protein>
<comment type="caution">
    <text evidence="1">The sequence shown here is derived from an EMBL/GenBank/DDBJ whole genome shotgun (WGS) entry which is preliminary data.</text>
</comment>
<dbReference type="Proteomes" id="UP000265566">
    <property type="component" value="Chromosome 6"/>
</dbReference>
<dbReference type="Gramene" id="rna35034">
    <property type="protein sequence ID" value="RHN50712.1"/>
    <property type="gene ID" value="gene35034"/>
</dbReference>
<organism evidence="1 2">
    <name type="scientific">Medicago truncatula</name>
    <name type="common">Barrel medic</name>
    <name type="synonym">Medicago tribuloides</name>
    <dbReference type="NCBI Taxonomy" id="3880"/>
    <lineage>
        <taxon>Eukaryota</taxon>
        <taxon>Viridiplantae</taxon>
        <taxon>Streptophyta</taxon>
        <taxon>Embryophyta</taxon>
        <taxon>Tracheophyta</taxon>
        <taxon>Spermatophyta</taxon>
        <taxon>Magnoliopsida</taxon>
        <taxon>eudicotyledons</taxon>
        <taxon>Gunneridae</taxon>
        <taxon>Pentapetalae</taxon>
        <taxon>rosids</taxon>
        <taxon>fabids</taxon>
        <taxon>Fabales</taxon>
        <taxon>Fabaceae</taxon>
        <taxon>Papilionoideae</taxon>
        <taxon>50 kb inversion clade</taxon>
        <taxon>NPAAA clade</taxon>
        <taxon>Hologalegina</taxon>
        <taxon>IRL clade</taxon>
        <taxon>Trifolieae</taxon>
        <taxon>Medicago</taxon>
    </lineage>
</organism>
<evidence type="ECO:0000313" key="1">
    <source>
        <dbReference type="EMBL" id="RHN50712.1"/>
    </source>
</evidence>
<dbReference type="AlphaFoldDB" id="A0A396HBL5"/>
<evidence type="ECO:0000313" key="2">
    <source>
        <dbReference type="Proteomes" id="UP000265566"/>
    </source>
</evidence>
<accession>A0A396HBL5</accession>
<sequence>MKTSFVLEDTSIVWVTLTNFVFFDGMSLSSSDSIICLLLTTCVTP</sequence>
<proteinExistence type="predicted"/>
<gene>
    <name evidence="1" type="ORF">MtrunA17_Chr6g0460481</name>
</gene>
<name>A0A396HBL5_MEDTR</name>
<dbReference type="EMBL" id="PSQE01000006">
    <property type="protein sequence ID" value="RHN50712.1"/>
    <property type="molecule type" value="Genomic_DNA"/>
</dbReference>
<reference evidence="2" key="1">
    <citation type="journal article" date="2018" name="Nat. Plants">
        <title>Whole-genome landscape of Medicago truncatula symbiotic genes.</title>
        <authorList>
            <person name="Pecrix Y."/>
            <person name="Staton S.E."/>
            <person name="Sallet E."/>
            <person name="Lelandais-Briere C."/>
            <person name="Moreau S."/>
            <person name="Carrere S."/>
            <person name="Blein T."/>
            <person name="Jardinaud M.F."/>
            <person name="Latrasse D."/>
            <person name="Zouine M."/>
            <person name="Zahm M."/>
            <person name="Kreplak J."/>
            <person name="Mayjonade B."/>
            <person name="Satge C."/>
            <person name="Perez M."/>
            <person name="Cauet S."/>
            <person name="Marande W."/>
            <person name="Chantry-Darmon C."/>
            <person name="Lopez-Roques C."/>
            <person name="Bouchez O."/>
            <person name="Berard A."/>
            <person name="Debelle F."/>
            <person name="Munos S."/>
            <person name="Bendahmane A."/>
            <person name="Berges H."/>
            <person name="Niebel A."/>
            <person name="Buitink J."/>
            <person name="Frugier F."/>
            <person name="Benhamed M."/>
            <person name="Crespi M."/>
            <person name="Gouzy J."/>
            <person name="Gamas P."/>
        </authorList>
    </citation>
    <scope>NUCLEOTIDE SEQUENCE [LARGE SCALE GENOMIC DNA]</scope>
    <source>
        <strain evidence="2">cv. Jemalong A17</strain>
    </source>
</reference>